<reference evidence="1 2" key="1">
    <citation type="submission" date="2023-10" db="EMBL/GenBank/DDBJ databases">
        <title>Genome-Wide Identification Analysis in wild type Solanum Pinnatisectum Reveals Some Genes Defensing Phytophthora Infestans.</title>
        <authorList>
            <person name="Sun C."/>
        </authorList>
    </citation>
    <scope>NUCLEOTIDE SEQUENCE [LARGE SCALE GENOMIC DNA]</scope>
    <source>
        <strain evidence="1">LQN</strain>
        <tissue evidence="1">Leaf</tissue>
    </source>
</reference>
<dbReference type="AlphaFoldDB" id="A0AAV9KV36"/>
<sequence length="76" mass="8529">MKIQEIRFQKPGISKGNDDIKVPQVIHGGRASSPSSCLPLILMTKLDSEVVSLKMKTYDCSHEGFPPYIIIFMLFC</sequence>
<gene>
    <name evidence="1" type="ORF">R3W88_014828</name>
</gene>
<evidence type="ECO:0000313" key="1">
    <source>
        <dbReference type="EMBL" id="KAK4716490.1"/>
    </source>
</evidence>
<accession>A0AAV9KV36</accession>
<dbReference type="EMBL" id="JAWPEI010000009">
    <property type="protein sequence ID" value="KAK4716490.1"/>
    <property type="molecule type" value="Genomic_DNA"/>
</dbReference>
<dbReference type="Proteomes" id="UP001311915">
    <property type="component" value="Unassembled WGS sequence"/>
</dbReference>
<evidence type="ECO:0000313" key="2">
    <source>
        <dbReference type="Proteomes" id="UP001311915"/>
    </source>
</evidence>
<keyword evidence="2" id="KW-1185">Reference proteome</keyword>
<name>A0AAV9KV36_9SOLN</name>
<organism evidence="1 2">
    <name type="scientific">Solanum pinnatisectum</name>
    <name type="common">tansyleaf nightshade</name>
    <dbReference type="NCBI Taxonomy" id="50273"/>
    <lineage>
        <taxon>Eukaryota</taxon>
        <taxon>Viridiplantae</taxon>
        <taxon>Streptophyta</taxon>
        <taxon>Embryophyta</taxon>
        <taxon>Tracheophyta</taxon>
        <taxon>Spermatophyta</taxon>
        <taxon>Magnoliopsida</taxon>
        <taxon>eudicotyledons</taxon>
        <taxon>Gunneridae</taxon>
        <taxon>Pentapetalae</taxon>
        <taxon>asterids</taxon>
        <taxon>lamiids</taxon>
        <taxon>Solanales</taxon>
        <taxon>Solanaceae</taxon>
        <taxon>Solanoideae</taxon>
        <taxon>Solaneae</taxon>
        <taxon>Solanum</taxon>
    </lineage>
</organism>
<protein>
    <submittedName>
        <fullName evidence="1">Uncharacterized protein</fullName>
    </submittedName>
</protein>
<comment type="caution">
    <text evidence="1">The sequence shown here is derived from an EMBL/GenBank/DDBJ whole genome shotgun (WGS) entry which is preliminary data.</text>
</comment>
<proteinExistence type="predicted"/>